<keyword evidence="6" id="KW-1185">Reference proteome</keyword>
<organism evidence="5 6">
    <name type="scientific">Halovibrio salipaludis</name>
    <dbReference type="NCBI Taxonomy" id="2032626"/>
    <lineage>
        <taxon>Bacteria</taxon>
        <taxon>Pseudomonadati</taxon>
        <taxon>Pseudomonadota</taxon>
        <taxon>Gammaproteobacteria</taxon>
        <taxon>Oceanospirillales</taxon>
        <taxon>Halomonadaceae</taxon>
        <taxon>Halovibrio</taxon>
    </lineage>
</organism>
<sequence>MSDYRFRILFVDDEEPILNALRRLMRRHDYDCWFAASGREGLAILEKNPIDLVISDMRMPEMDGAQFLSEVRKRWPFSVRFLMTGYADMSATIDALNQGGINRYVSKPWDDEALIEAIEEGLRIRKLERQKKRLIDQTREQNRELQDLNRDLEQRVHDRTRALESRTADLQKAFRQLENSYDSFVRVFSSVIASRPHLVKGRSREVADLARRIAQRLELDTARVRYIYYAALLHEVGKLSLNDDVLGRSETQLTYRDLAEYRQYPTLGEMALMPIKALRPCAELIRAHMENMDGTGYPDELAGEAIPQGARIIRVARDFVGQQTSLLRDPPVSPAEAYESMKERSGRFYDPEVLAALEPIVNQFTLEPQDDETGMMLSIPELRPGMELTRDLVSANGILLMVKGTVLNDSAIKRLTRMSWEDRRHLKVSVTVPARDVHTNEE</sequence>
<dbReference type="SUPFAM" id="SSF109604">
    <property type="entry name" value="HD-domain/PDEase-like"/>
    <property type="match status" value="1"/>
</dbReference>
<dbReference type="SUPFAM" id="SSF52172">
    <property type="entry name" value="CheY-like"/>
    <property type="match status" value="1"/>
</dbReference>
<evidence type="ECO:0000256" key="2">
    <source>
        <dbReference type="SAM" id="Coils"/>
    </source>
</evidence>
<dbReference type="InterPro" id="IPR011006">
    <property type="entry name" value="CheY-like_superfamily"/>
</dbReference>
<dbReference type="Gene3D" id="3.40.50.2300">
    <property type="match status" value="1"/>
</dbReference>
<feature type="domain" description="HD-GYP" evidence="4">
    <location>
        <begin position="177"/>
        <end position="373"/>
    </location>
</feature>
<dbReference type="OrthoDB" id="9802066at2"/>
<evidence type="ECO:0000259" key="3">
    <source>
        <dbReference type="PROSITE" id="PS50110"/>
    </source>
</evidence>
<evidence type="ECO:0000313" key="5">
    <source>
        <dbReference type="EMBL" id="PAU81768.1"/>
    </source>
</evidence>
<dbReference type="InterPro" id="IPR001789">
    <property type="entry name" value="Sig_transdc_resp-reg_receiver"/>
</dbReference>
<dbReference type="InterPro" id="IPR052020">
    <property type="entry name" value="Cyclic_di-GMP/3'3'-cGAMP_PDE"/>
</dbReference>
<dbReference type="RefSeq" id="WP_095615869.1">
    <property type="nucleotide sequence ID" value="NZ_NSKD01000001.1"/>
</dbReference>
<evidence type="ECO:0000256" key="1">
    <source>
        <dbReference type="PROSITE-ProRule" id="PRU00169"/>
    </source>
</evidence>
<name>A0A2A2F9Y9_9GAMM</name>
<dbReference type="PROSITE" id="PS51832">
    <property type="entry name" value="HD_GYP"/>
    <property type="match status" value="1"/>
</dbReference>
<dbReference type="Pfam" id="PF13487">
    <property type="entry name" value="HD_5"/>
    <property type="match status" value="1"/>
</dbReference>
<dbReference type="GO" id="GO:0008081">
    <property type="term" value="F:phosphoric diester hydrolase activity"/>
    <property type="evidence" value="ECO:0007669"/>
    <property type="project" value="UniProtKB-ARBA"/>
</dbReference>
<dbReference type="PROSITE" id="PS50110">
    <property type="entry name" value="RESPONSE_REGULATORY"/>
    <property type="match status" value="1"/>
</dbReference>
<reference evidence="5 6" key="1">
    <citation type="submission" date="2017-08" db="EMBL/GenBank/DDBJ databases">
        <title>Halovibrio sewagensis sp. nov., isolated from wastewater of high salinity.</title>
        <authorList>
            <person name="Dong X."/>
            <person name="Zhang G."/>
        </authorList>
    </citation>
    <scope>NUCLEOTIDE SEQUENCE [LARGE SCALE GENOMIC DNA]</scope>
    <source>
        <strain evidence="5 6">YL5-2</strain>
    </source>
</reference>
<dbReference type="InterPro" id="IPR037522">
    <property type="entry name" value="HD_GYP_dom"/>
</dbReference>
<dbReference type="Pfam" id="PF00072">
    <property type="entry name" value="Response_reg"/>
    <property type="match status" value="1"/>
</dbReference>
<dbReference type="Gene3D" id="1.10.3210.10">
    <property type="entry name" value="Hypothetical protein af1432"/>
    <property type="match status" value="1"/>
</dbReference>
<dbReference type="EMBL" id="NSKD01000001">
    <property type="protein sequence ID" value="PAU81768.1"/>
    <property type="molecule type" value="Genomic_DNA"/>
</dbReference>
<dbReference type="SMART" id="SM00448">
    <property type="entry name" value="REC"/>
    <property type="match status" value="1"/>
</dbReference>
<dbReference type="PANTHER" id="PTHR45228">
    <property type="entry name" value="CYCLIC DI-GMP PHOSPHODIESTERASE TM_0186-RELATED"/>
    <property type="match status" value="1"/>
</dbReference>
<dbReference type="GO" id="GO:0000160">
    <property type="term" value="P:phosphorelay signal transduction system"/>
    <property type="evidence" value="ECO:0007669"/>
    <property type="project" value="InterPro"/>
</dbReference>
<feature type="domain" description="Response regulatory" evidence="3">
    <location>
        <begin position="7"/>
        <end position="122"/>
    </location>
</feature>
<dbReference type="Proteomes" id="UP000218896">
    <property type="component" value="Unassembled WGS sequence"/>
</dbReference>
<keyword evidence="2" id="KW-0175">Coiled coil</keyword>
<evidence type="ECO:0000313" key="6">
    <source>
        <dbReference type="Proteomes" id="UP000218896"/>
    </source>
</evidence>
<dbReference type="CDD" id="cd00077">
    <property type="entry name" value="HDc"/>
    <property type="match status" value="1"/>
</dbReference>
<dbReference type="InterPro" id="IPR003607">
    <property type="entry name" value="HD/PDEase_dom"/>
</dbReference>
<protein>
    <submittedName>
        <fullName evidence="5">Two-component system response regulator</fullName>
    </submittedName>
</protein>
<dbReference type="CDD" id="cd17569">
    <property type="entry name" value="REC_HupR-like"/>
    <property type="match status" value="1"/>
</dbReference>
<keyword evidence="1" id="KW-0597">Phosphoprotein</keyword>
<accession>A0A2A2F9Y9</accession>
<dbReference type="PANTHER" id="PTHR45228:SF8">
    <property type="entry name" value="TWO-COMPONENT RESPONSE REGULATOR-RELATED"/>
    <property type="match status" value="1"/>
</dbReference>
<dbReference type="AlphaFoldDB" id="A0A2A2F9Y9"/>
<feature type="modified residue" description="4-aspartylphosphate" evidence="1">
    <location>
        <position position="56"/>
    </location>
</feature>
<proteinExistence type="predicted"/>
<feature type="coiled-coil region" evidence="2">
    <location>
        <begin position="124"/>
        <end position="162"/>
    </location>
</feature>
<comment type="caution">
    <text evidence="5">The sequence shown here is derived from an EMBL/GenBank/DDBJ whole genome shotgun (WGS) entry which is preliminary data.</text>
</comment>
<gene>
    <name evidence="5" type="ORF">CK501_01035</name>
</gene>
<evidence type="ECO:0000259" key="4">
    <source>
        <dbReference type="PROSITE" id="PS51832"/>
    </source>
</evidence>